<dbReference type="InterPro" id="IPR008030">
    <property type="entry name" value="NmrA-like"/>
</dbReference>
<sequence>MAFKLLVVIGATGNQGGSVVETFLKEPGWTIRGLTRNVNSDAAQTLKERGVEMVTANLDDISSLRAAFQGAHTIFSVLDFWTGYRNPANRSMLAPGQTMMEWAHDYEMQQGKNVFAAAAQVDGLERLIFSALPYATKWSGGKYTHVYHFDSEARAVEYARAQYPDLVKKTSLIQIGMYLSNMLLMPHYQPKKNEDGVYIFSTKIARDRKLPLIAPREDTGPLTKALVSVDPGQHLLAYREWLTLTEFSEVWGRVLGVKSKYLSFAADKKWEGLPDDLQLDIEEGAAYLNEFGFDGGDPTIVHPKNLEVPIHLDSVEDWIRKQDWSKVL</sequence>
<dbReference type="KEGG" id="trg:TRUGW13939_06606"/>
<dbReference type="GO" id="GO:0005634">
    <property type="term" value="C:nucleus"/>
    <property type="evidence" value="ECO:0007669"/>
    <property type="project" value="TreeGrafter"/>
</dbReference>
<dbReference type="SUPFAM" id="SSF51735">
    <property type="entry name" value="NAD(P)-binding Rossmann-fold domains"/>
    <property type="match status" value="1"/>
</dbReference>
<dbReference type="Gene3D" id="3.40.50.720">
    <property type="entry name" value="NAD(P)-binding Rossmann-like Domain"/>
    <property type="match status" value="1"/>
</dbReference>
<feature type="domain" description="NmrA-like" evidence="3">
    <location>
        <begin position="4"/>
        <end position="296"/>
    </location>
</feature>
<evidence type="ECO:0000313" key="5">
    <source>
        <dbReference type="Proteomes" id="UP000509510"/>
    </source>
</evidence>
<dbReference type="InterPro" id="IPR051164">
    <property type="entry name" value="NmrA-like_oxidored"/>
</dbReference>
<dbReference type="PANTHER" id="PTHR42748:SF26">
    <property type="entry name" value="NMRA-LIKE DOMAIN-CONTAINING PROTEIN"/>
    <property type="match status" value="1"/>
</dbReference>
<dbReference type="EMBL" id="CP055900">
    <property type="protein sequence ID" value="QKX59472.1"/>
    <property type="molecule type" value="Genomic_DNA"/>
</dbReference>
<dbReference type="Proteomes" id="UP000509510">
    <property type="component" value="Chromosome III"/>
</dbReference>
<reference evidence="5" key="1">
    <citation type="submission" date="2020-06" db="EMBL/GenBank/DDBJ databases">
        <title>A chromosome-scale genome assembly of Talaromyces rugulosus W13939.</title>
        <authorList>
            <person name="Wang B."/>
            <person name="Guo L."/>
            <person name="Ye K."/>
            <person name="Wang L."/>
        </authorList>
    </citation>
    <scope>NUCLEOTIDE SEQUENCE [LARGE SCALE GENOMIC DNA]</scope>
    <source>
        <strain evidence="5">W13939</strain>
    </source>
</reference>
<proteinExistence type="inferred from homology"/>
<accession>A0A7H8QZF7</accession>
<evidence type="ECO:0000256" key="1">
    <source>
        <dbReference type="ARBA" id="ARBA00006328"/>
    </source>
</evidence>
<gene>
    <name evidence="4" type="ORF">TRUGW13939_06606</name>
</gene>
<organism evidence="4 5">
    <name type="scientific">Talaromyces rugulosus</name>
    <name type="common">Penicillium rugulosum</name>
    <dbReference type="NCBI Taxonomy" id="121627"/>
    <lineage>
        <taxon>Eukaryota</taxon>
        <taxon>Fungi</taxon>
        <taxon>Dikarya</taxon>
        <taxon>Ascomycota</taxon>
        <taxon>Pezizomycotina</taxon>
        <taxon>Eurotiomycetes</taxon>
        <taxon>Eurotiomycetidae</taxon>
        <taxon>Eurotiales</taxon>
        <taxon>Trichocomaceae</taxon>
        <taxon>Talaromyces</taxon>
        <taxon>Talaromyces sect. Islandici</taxon>
    </lineage>
</organism>
<dbReference type="RefSeq" id="XP_035345650.1">
    <property type="nucleotide sequence ID" value="XM_035489757.1"/>
</dbReference>
<dbReference type="PANTHER" id="PTHR42748">
    <property type="entry name" value="NITROGEN METABOLITE REPRESSION PROTEIN NMRA FAMILY MEMBER"/>
    <property type="match status" value="1"/>
</dbReference>
<dbReference type="Pfam" id="PF05368">
    <property type="entry name" value="NmrA"/>
    <property type="match status" value="1"/>
</dbReference>
<evidence type="ECO:0000313" key="4">
    <source>
        <dbReference type="EMBL" id="QKX59472.1"/>
    </source>
</evidence>
<keyword evidence="2" id="KW-0521">NADP</keyword>
<dbReference type="AlphaFoldDB" id="A0A7H8QZF7"/>
<name>A0A7H8QZF7_TALRU</name>
<comment type="similarity">
    <text evidence="1">Belongs to the NmrA-type oxidoreductase family.</text>
</comment>
<dbReference type="Gene3D" id="3.90.25.10">
    <property type="entry name" value="UDP-galactose 4-epimerase, domain 1"/>
    <property type="match status" value="1"/>
</dbReference>
<dbReference type="OrthoDB" id="3358371at2759"/>
<evidence type="ECO:0000259" key="3">
    <source>
        <dbReference type="Pfam" id="PF05368"/>
    </source>
</evidence>
<dbReference type="GeneID" id="55994101"/>
<protein>
    <recommendedName>
        <fullName evidence="3">NmrA-like domain-containing protein</fullName>
    </recommendedName>
</protein>
<dbReference type="InterPro" id="IPR036291">
    <property type="entry name" value="NAD(P)-bd_dom_sf"/>
</dbReference>
<keyword evidence="5" id="KW-1185">Reference proteome</keyword>
<dbReference type="CDD" id="cd05251">
    <property type="entry name" value="NmrA_like_SDR_a"/>
    <property type="match status" value="1"/>
</dbReference>
<evidence type="ECO:0000256" key="2">
    <source>
        <dbReference type="ARBA" id="ARBA00022857"/>
    </source>
</evidence>